<dbReference type="InterPro" id="IPR002464">
    <property type="entry name" value="DNA/RNA_helicase_DEAH_CS"/>
</dbReference>
<sequence length="1086" mass="124274">MADILEAGQIVRVRSRQYLVEEVTAPDPAHPQGDTTVRLACLDDDAQGQELQVFWDREIDAEVIGASTWDIVARRGFDEAKKFSAYLHTLRWNCVTSTDPKLFQAPYRAGIEVKSYQLEPLRKALLMPRVSLFIADDVGLGKTIEAGLILREMLMRQKVRRVVIACPPSVVLQWQEEMEKRFGLIFTVYDRDFVATKRRERGYGINPWQLHNRFIISHSLLRDENYTMGLREWLGDFNPASMLILDEAHNVAPASSSRYAIDSQLTKVLRDIAPRFEHKLFLSATPHNGHSNSFAALLEMLDPQRFCRGVSVSGKSGKKLLDAVMVRRLKKDLREIGETDFPKRHVLPIAVDNLPENAPELELSRLLQEYRTCREQRLKDAKKSEQRSAMLVMISLQKRLLSSIEAFARTLKVHRQGIEKSIEKRASKKSSLNDDFSLLGDSLNYDDDRAELSETEVMAEEDAQMLAATAIAIADNISARELELLDRMTAIAERERYEPDGRIKKLIAWIRDNLCPDLGQAGAKWNNCRVLIFTEYTDTKRYLEEQIRSAIDGSDLAHKRVDTFHGGMGDDRREAIKAAFNHDPADAPLRILIATDAAREGINLQNYCADLFHFDIPWNPSRMEQRNGRIDRKLQREAEVRCHYFVLPQRPEDRVLAVLVQKTETIQAELGSLSPVIEKNISKLLEGGIWTKDAKAETSIKEAIAKADSSDEQSQTKKAAIIEELEISRPELQQLRQQKEDLENMLKKAREWLTLDDRHFRETLSASLEILGAQPLGAVNAEDALKSPDTARWYFPEDAANADPTWLAALDSLRSPRQKGQKLWEWRNESPIRPIVFRDPQSLDGEVVHLHLEHRLVQRLLGRFLSQGFLHDELTRACVCHTRETIPKVIALGRLSLYGDRATRLHDEIVAVAAEWNDPALRGRAKLRPLGESDKKDVLRELEDVLATPSLCNVSQSHQDQFKAYAARDVEELIPHLENRAETLTDRAKRLLTKRGDDEAADMQKLLEEQRDRILMQQSQYKTQQLSLFSAEEQRQLDADLKHWQKRLLQLEQEIIAEPQRIQKVYEVKASRIEPVGLVYLYPITS</sequence>
<dbReference type="InterPro" id="IPR014001">
    <property type="entry name" value="Helicase_ATP-bd"/>
</dbReference>
<dbReference type="RefSeq" id="WP_190350799.1">
    <property type="nucleotide sequence ID" value="NZ_JACJPY010000025.1"/>
</dbReference>
<dbReference type="InterPro" id="IPR057342">
    <property type="entry name" value="DEXDc_RapA"/>
</dbReference>
<dbReference type="PROSITE" id="PS00690">
    <property type="entry name" value="DEAH_ATP_HELICASE"/>
    <property type="match status" value="1"/>
</dbReference>
<feature type="domain" description="Helicase ATP-binding" evidence="6">
    <location>
        <begin position="123"/>
        <end position="304"/>
    </location>
</feature>
<dbReference type="Gene3D" id="3.40.50.10810">
    <property type="entry name" value="Tandem AAA-ATPase domain"/>
    <property type="match status" value="1"/>
</dbReference>
<accession>A0A926USU6</accession>
<dbReference type="AlphaFoldDB" id="A0A926USU6"/>
<dbReference type="PROSITE" id="PS51192">
    <property type="entry name" value="HELICASE_ATP_BIND_1"/>
    <property type="match status" value="1"/>
</dbReference>
<evidence type="ECO:0000259" key="7">
    <source>
        <dbReference type="PROSITE" id="PS51194"/>
    </source>
</evidence>
<dbReference type="InterPro" id="IPR038718">
    <property type="entry name" value="SNF2-like_sf"/>
</dbReference>
<dbReference type="InterPro" id="IPR049730">
    <property type="entry name" value="SNF2/RAD54-like_C"/>
</dbReference>
<dbReference type="SUPFAM" id="SSF52540">
    <property type="entry name" value="P-loop containing nucleoside triphosphate hydrolases"/>
    <property type="match status" value="2"/>
</dbReference>
<dbReference type="Gene3D" id="3.40.50.300">
    <property type="entry name" value="P-loop containing nucleotide triphosphate hydrolases"/>
    <property type="match status" value="1"/>
</dbReference>
<keyword evidence="5" id="KW-0175">Coiled coil</keyword>
<evidence type="ECO:0000313" key="8">
    <source>
        <dbReference type="EMBL" id="MBD2150434.1"/>
    </source>
</evidence>
<dbReference type="PANTHER" id="PTHR45766:SF6">
    <property type="entry name" value="SWI_SNF-RELATED MATRIX-ASSOCIATED ACTIN-DEPENDENT REGULATOR OF CHROMATIN SUBFAMILY A-LIKE PROTEIN 1"/>
    <property type="match status" value="1"/>
</dbReference>
<evidence type="ECO:0000256" key="4">
    <source>
        <dbReference type="ARBA" id="ARBA00022840"/>
    </source>
</evidence>
<keyword evidence="4" id="KW-0067">ATP-binding</keyword>
<dbReference type="SMART" id="SM00487">
    <property type="entry name" value="DEXDc"/>
    <property type="match status" value="1"/>
</dbReference>
<keyword evidence="9" id="KW-1185">Reference proteome</keyword>
<dbReference type="InterPro" id="IPR000330">
    <property type="entry name" value="SNF2_N"/>
</dbReference>
<keyword evidence="3 8" id="KW-0347">Helicase</keyword>
<dbReference type="PANTHER" id="PTHR45766">
    <property type="entry name" value="DNA ANNEALING HELICASE AND ENDONUCLEASE ZRANB3 FAMILY MEMBER"/>
    <property type="match status" value="1"/>
</dbReference>
<proteinExistence type="predicted"/>
<dbReference type="Proteomes" id="UP000631421">
    <property type="component" value="Unassembled WGS sequence"/>
</dbReference>
<protein>
    <submittedName>
        <fullName evidence="8">DEAD/DEAH box helicase</fullName>
    </submittedName>
</protein>
<dbReference type="InterPro" id="IPR027417">
    <property type="entry name" value="P-loop_NTPase"/>
</dbReference>
<evidence type="ECO:0000256" key="3">
    <source>
        <dbReference type="ARBA" id="ARBA00022806"/>
    </source>
</evidence>
<dbReference type="CDD" id="cd18011">
    <property type="entry name" value="DEXDc_RapA"/>
    <property type="match status" value="1"/>
</dbReference>
<dbReference type="InterPro" id="IPR001650">
    <property type="entry name" value="Helicase_C-like"/>
</dbReference>
<evidence type="ECO:0000256" key="1">
    <source>
        <dbReference type="ARBA" id="ARBA00022741"/>
    </source>
</evidence>
<dbReference type="Pfam" id="PF00271">
    <property type="entry name" value="Helicase_C"/>
    <property type="match status" value="1"/>
</dbReference>
<comment type="caution">
    <text evidence="8">The sequence shown here is derived from an EMBL/GenBank/DDBJ whole genome shotgun (WGS) entry which is preliminary data.</text>
</comment>
<feature type="coiled-coil region" evidence="5">
    <location>
        <begin position="722"/>
        <end position="755"/>
    </location>
</feature>
<dbReference type="GO" id="GO:0016787">
    <property type="term" value="F:hydrolase activity"/>
    <property type="evidence" value="ECO:0007669"/>
    <property type="project" value="UniProtKB-KW"/>
</dbReference>
<evidence type="ECO:0000259" key="6">
    <source>
        <dbReference type="PROSITE" id="PS51192"/>
    </source>
</evidence>
<dbReference type="CDD" id="cd18793">
    <property type="entry name" value="SF2_C_SNF"/>
    <property type="match status" value="1"/>
</dbReference>
<evidence type="ECO:0000313" key="9">
    <source>
        <dbReference type="Proteomes" id="UP000631421"/>
    </source>
</evidence>
<keyword evidence="1" id="KW-0547">Nucleotide-binding</keyword>
<reference evidence="8" key="2">
    <citation type="submission" date="2020-08" db="EMBL/GenBank/DDBJ databases">
        <authorList>
            <person name="Chen M."/>
            <person name="Teng W."/>
            <person name="Zhao L."/>
            <person name="Hu C."/>
            <person name="Zhou Y."/>
            <person name="Han B."/>
            <person name="Song L."/>
            <person name="Shu W."/>
        </authorList>
    </citation>
    <scope>NUCLEOTIDE SEQUENCE</scope>
    <source>
        <strain evidence="8">FACHB-1277</strain>
    </source>
</reference>
<keyword evidence="2" id="KW-0378">Hydrolase</keyword>
<dbReference type="SMART" id="SM00490">
    <property type="entry name" value="HELICc"/>
    <property type="match status" value="1"/>
</dbReference>
<name>A0A926USU6_9CYAN</name>
<dbReference type="GO" id="GO:0004386">
    <property type="term" value="F:helicase activity"/>
    <property type="evidence" value="ECO:0007669"/>
    <property type="project" value="UniProtKB-KW"/>
</dbReference>
<dbReference type="EMBL" id="JACJPY010000025">
    <property type="protein sequence ID" value="MBD2150434.1"/>
    <property type="molecule type" value="Genomic_DNA"/>
</dbReference>
<feature type="coiled-coil region" evidence="5">
    <location>
        <begin position="967"/>
        <end position="994"/>
    </location>
</feature>
<dbReference type="Pfam" id="PF00176">
    <property type="entry name" value="SNF2-rel_dom"/>
    <property type="match status" value="1"/>
</dbReference>
<evidence type="ECO:0000256" key="5">
    <source>
        <dbReference type="SAM" id="Coils"/>
    </source>
</evidence>
<organism evidence="8 9">
    <name type="scientific">Pseudanabaena cinerea FACHB-1277</name>
    <dbReference type="NCBI Taxonomy" id="2949581"/>
    <lineage>
        <taxon>Bacteria</taxon>
        <taxon>Bacillati</taxon>
        <taxon>Cyanobacteriota</taxon>
        <taxon>Cyanophyceae</taxon>
        <taxon>Pseudanabaenales</taxon>
        <taxon>Pseudanabaenaceae</taxon>
        <taxon>Pseudanabaena</taxon>
        <taxon>Pseudanabaena cinerea</taxon>
    </lineage>
</organism>
<dbReference type="PROSITE" id="PS51194">
    <property type="entry name" value="HELICASE_CTER"/>
    <property type="match status" value="1"/>
</dbReference>
<gene>
    <name evidence="8" type="ORF">H6F44_09925</name>
</gene>
<dbReference type="GO" id="GO:0005524">
    <property type="term" value="F:ATP binding"/>
    <property type="evidence" value="ECO:0007669"/>
    <property type="project" value="UniProtKB-KW"/>
</dbReference>
<feature type="domain" description="Helicase C-terminal" evidence="7">
    <location>
        <begin position="517"/>
        <end position="682"/>
    </location>
</feature>
<reference evidence="8" key="1">
    <citation type="journal article" date="2015" name="ISME J.">
        <title>Draft Genome Sequence of Streptomyces incarnatus NRRL8089, which Produces the Nucleoside Antibiotic Sinefungin.</title>
        <authorList>
            <person name="Oshima K."/>
            <person name="Hattori M."/>
            <person name="Shimizu H."/>
            <person name="Fukuda K."/>
            <person name="Nemoto M."/>
            <person name="Inagaki K."/>
            <person name="Tamura T."/>
        </authorList>
    </citation>
    <scope>NUCLEOTIDE SEQUENCE</scope>
    <source>
        <strain evidence="8">FACHB-1277</strain>
    </source>
</reference>
<dbReference type="NCBIfam" id="NF038317">
    <property type="entry name" value="DISARM_DrmD"/>
    <property type="match status" value="1"/>
</dbReference>
<evidence type="ECO:0000256" key="2">
    <source>
        <dbReference type="ARBA" id="ARBA00022801"/>
    </source>
</evidence>